<keyword evidence="3" id="KW-0329">Glyoxylate bypass</keyword>
<evidence type="ECO:0000256" key="5">
    <source>
        <dbReference type="ARBA" id="ARBA00022723"/>
    </source>
</evidence>
<dbReference type="PIRSF" id="PIRSF000108">
    <property type="entry name" value="IDH_NADP"/>
    <property type="match status" value="1"/>
</dbReference>
<keyword evidence="6 10" id="KW-0460">Magnesium</keyword>
<comment type="similarity">
    <text evidence="2 10">Belongs to the isocitrate and isopropylmalate dehydrogenases family.</text>
</comment>
<keyword evidence="8 10" id="KW-0560">Oxidoreductase</keyword>
<evidence type="ECO:0000313" key="16">
    <source>
        <dbReference type="Proteomes" id="UP001152759"/>
    </source>
</evidence>
<dbReference type="GO" id="GO:0006102">
    <property type="term" value="P:isocitrate metabolic process"/>
    <property type="evidence" value="ECO:0007669"/>
    <property type="project" value="InterPro"/>
</dbReference>
<feature type="binding site" evidence="12">
    <location>
        <position position="257"/>
    </location>
    <ligand>
        <name>Mn(2+)</name>
        <dbReference type="ChEBI" id="CHEBI:29035"/>
    </ligand>
</feature>
<evidence type="ECO:0000256" key="8">
    <source>
        <dbReference type="ARBA" id="ARBA00023002"/>
    </source>
</evidence>
<evidence type="ECO:0000256" key="10">
    <source>
        <dbReference type="PIRNR" id="PIRNR000108"/>
    </source>
</evidence>
<dbReference type="Pfam" id="PF00180">
    <property type="entry name" value="Iso_dh"/>
    <property type="match status" value="2"/>
</dbReference>
<dbReference type="GO" id="GO:0051287">
    <property type="term" value="F:NAD binding"/>
    <property type="evidence" value="ECO:0007669"/>
    <property type="project" value="InterPro"/>
</dbReference>
<dbReference type="GO" id="GO:0006099">
    <property type="term" value="P:tricarboxylic acid cycle"/>
    <property type="evidence" value="ECO:0007669"/>
    <property type="project" value="UniProtKB-KW"/>
</dbReference>
<keyword evidence="5 10" id="KW-0479">Metal-binding</keyword>
<keyword evidence="16" id="KW-1185">Reference proteome</keyword>
<dbReference type="GO" id="GO:0000287">
    <property type="term" value="F:magnesium ion binding"/>
    <property type="evidence" value="ECO:0007669"/>
    <property type="project" value="InterPro"/>
</dbReference>
<feature type="binding site" evidence="11">
    <location>
        <position position="112"/>
    </location>
    <ligand>
        <name>D-threo-isocitrate</name>
        <dbReference type="ChEBI" id="CHEBI:15562"/>
    </ligand>
</feature>
<dbReference type="SUPFAM" id="SSF53659">
    <property type="entry name" value="Isocitrate/Isopropylmalate dehydrogenase-like"/>
    <property type="match status" value="1"/>
</dbReference>
<dbReference type="GO" id="GO:0005739">
    <property type="term" value="C:mitochondrion"/>
    <property type="evidence" value="ECO:0007669"/>
    <property type="project" value="TreeGrafter"/>
</dbReference>
<reference evidence="15" key="1">
    <citation type="submission" date="2021-12" db="EMBL/GenBank/DDBJ databases">
        <authorList>
            <person name="King R."/>
        </authorList>
    </citation>
    <scope>NUCLEOTIDE SEQUENCE</scope>
</reference>
<name>A0A9P0F4Z7_BEMTA</name>
<feature type="binding site" evidence="13">
    <location>
        <position position="117"/>
    </location>
    <ligand>
        <name>NADP(+)</name>
        <dbReference type="ChEBI" id="CHEBI:58349"/>
    </ligand>
</feature>
<comment type="cofactor">
    <cofactor evidence="10 12">
        <name>Mg(2+)</name>
        <dbReference type="ChEBI" id="CHEBI:18420"/>
    </cofactor>
    <cofactor evidence="10 12">
        <name>Mn(2+)</name>
        <dbReference type="ChEBI" id="CHEBI:29035"/>
    </cofactor>
    <text evidence="10 12">Binds 1 Mg(2+) or Mn(2+) ion per subunit.</text>
</comment>
<evidence type="ECO:0000256" key="2">
    <source>
        <dbReference type="ARBA" id="ARBA00007769"/>
    </source>
</evidence>
<dbReference type="GO" id="GO:0006739">
    <property type="term" value="P:NADP+ metabolic process"/>
    <property type="evidence" value="ECO:0007669"/>
    <property type="project" value="TreeGrafter"/>
</dbReference>
<dbReference type="Gene3D" id="3.40.718.10">
    <property type="entry name" value="Isopropylmalate Dehydrogenase"/>
    <property type="match status" value="2"/>
</dbReference>
<feature type="binding site" evidence="11">
    <location>
        <position position="144"/>
    </location>
    <ligand>
        <name>D-threo-isocitrate</name>
        <dbReference type="ChEBI" id="CHEBI:15562"/>
    </ligand>
</feature>
<feature type="binding site" evidence="11">
    <location>
        <begin position="129"/>
        <end position="135"/>
    </location>
    <ligand>
        <name>D-threo-isocitrate</name>
        <dbReference type="ChEBI" id="CHEBI:15562"/>
    </ligand>
</feature>
<evidence type="ECO:0000256" key="12">
    <source>
        <dbReference type="PIRSR" id="PIRSR000108-3"/>
    </source>
</evidence>
<evidence type="ECO:0000256" key="11">
    <source>
        <dbReference type="PIRSR" id="PIRSR000108-2"/>
    </source>
</evidence>
<keyword evidence="4 10" id="KW-0816">Tricarboxylic acid cycle</keyword>
<proteinExistence type="inferred from homology"/>
<dbReference type="InterPro" id="IPR004790">
    <property type="entry name" value="Isocitrate_DH_NADP"/>
</dbReference>
<comment type="cofactor">
    <cofactor evidence="1">
        <name>Mn(2+)</name>
        <dbReference type="ChEBI" id="CHEBI:29035"/>
    </cofactor>
</comment>
<protein>
    <recommendedName>
        <fullName evidence="10">Isocitrate dehydrogenase [NADP]</fullName>
        <ecNumber evidence="10">1.1.1.42</ecNumber>
    </recommendedName>
</protein>
<sequence length="394" mass="43998">MAQRGLNLCSQVDQFVTKSFLCSRTTSCSRRNYGSSKRIEAKNPVVEMDGDEMTRIIWANIKENLIFPFVKIESLYYDLGLPHRDATNDQVTVDAAHAILKHNVGIKCATITPDEARVEEFKLKKMWLSPNGTIRNILGGTVFREPILCKNIPKLVPGWTQPIVIGRHAHGDQYKATDYVVTKPGKMELVFTADDGQVEKFTVFNYKSPGVALAIEYKPQFEKLKIWYEHRLIDDQVAQALKSSGGFVWACKNYDGDVQSDIVAQGYGSLGLMTSVLMCPDGRTIESEAAHGTVTRHYRQHQKGLPTSTNPIASIFAWTRGLAHRAKLDNTPDLAKFADALEQACVECVESGKMTKDLAICIHGAQGTKENMYLNTLDFLEAIKETLAAKMKNF</sequence>
<evidence type="ECO:0000256" key="6">
    <source>
        <dbReference type="ARBA" id="ARBA00022842"/>
    </source>
</evidence>
<dbReference type="PANTHER" id="PTHR11822:SF21">
    <property type="entry name" value="ISOCITRATE DEHYDROGENASE [NADP], MITOCHONDRIAL"/>
    <property type="match status" value="1"/>
</dbReference>
<dbReference type="PANTHER" id="PTHR11822">
    <property type="entry name" value="NADP-SPECIFIC ISOCITRATE DEHYDROGENASE"/>
    <property type="match status" value="1"/>
</dbReference>
<comment type="catalytic activity">
    <reaction evidence="10">
        <text>D-threo-isocitrate + NADP(+) = 2-oxoglutarate + CO2 + NADPH</text>
        <dbReference type="Rhea" id="RHEA:19629"/>
        <dbReference type="ChEBI" id="CHEBI:15562"/>
        <dbReference type="ChEBI" id="CHEBI:16526"/>
        <dbReference type="ChEBI" id="CHEBI:16810"/>
        <dbReference type="ChEBI" id="CHEBI:57783"/>
        <dbReference type="ChEBI" id="CHEBI:58349"/>
        <dbReference type="EC" id="1.1.1.42"/>
    </reaction>
</comment>
<feature type="binding site" evidence="13">
    <location>
        <begin position="110"/>
        <end position="112"/>
    </location>
    <ligand>
        <name>NADP(+)</name>
        <dbReference type="ChEBI" id="CHEBI:58349"/>
    </ligand>
</feature>
<gene>
    <name evidence="15" type="ORF">BEMITA_LOCUS7222</name>
</gene>
<feature type="binding site" evidence="11">
    <location>
        <position position="167"/>
    </location>
    <ligand>
        <name>D-threo-isocitrate</name>
        <dbReference type="ChEBI" id="CHEBI:15562"/>
    </ligand>
</feature>
<feature type="binding site" evidence="12">
    <location>
        <position position="234"/>
    </location>
    <ligand>
        <name>Mn(2+)</name>
        <dbReference type="ChEBI" id="CHEBI:29035"/>
    </ligand>
</feature>
<dbReference type="InterPro" id="IPR024084">
    <property type="entry name" value="IsoPropMal-DH-like_dom"/>
</dbReference>
<evidence type="ECO:0000256" key="9">
    <source>
        <dbReference type="ARBA" id="ARBA00023211"/>
    </source>
</evidence>
<evidence type="ECO:0000256" key="4">
    <source>
        <dbReference type="ARBA" id="ARBA00022532"/>
    </source>
</evidence>
<dbReference type="AlphaFoldDB" id="A0A9P0F4Z7"/>
<dbReference type="Proteomes" id="UP001152759">
    <property type="component" value="Chromosome 4"/>
</dbReference>
<evidence type="ECO:0000256" key="13">
    <source>
        <dbReference type="PIRSR" id="PIRSR000108-4"/>
    </source>
</evidence>
<evidence type="ECO:0000256" key="3">
    <source>
        <dbReference type="ARBA" id="ARBA00022435"/>
    </source>
</evidence>
<dbReference type="GO" id="GO:0006097">
    <property type="term" value="P:glyoxylate cycle"/>
    <property type="evidence" value="ECO:0007669"/>
    <property type="project" value="UniProtKB-KW"/>
</dbReference>
<dbReference type="InterPro" id="IPR019818">
    <property type="entry name" value="IsoCit/isopropylmalate_DH_CS"/>
</dbReference>
<feature type="domain" description="Isopropylmalate dehydrogenase-like" evidence="14">
    <location>
        <begin position="44"/>
        <end position="383"/>
    </location>
</feature>
<keyword evidence="9 10" id="KW-0464">Manganese</keyword>
<feature type="binding site" evidence="13">
    <location>
        <begin position="292"/>
        <end position="297"/>
    </location>
    <ligand>
        <name>NADP(+)</name>
        <dbReference type="ChEBI" id="CHEBI:58349"/>
    </ligand>
</feature>
<organism evidence="15 16">
    <name type="scientific">Bemisia tabaci</name>
    <name type="common">Sweetpotato whitefly</name>
    <name type="synonym">Aleurodes tabaci</name>
    <dbReference type="NCBI Taxonomy" id="7038"/>
    <lineage>
        <taxon>Eukaryota</taxon>
        <taxon>Metazoa</taxon>
        <taxon>Ecdysozoa</taxon>
        <taxon>Arthropoda</taxon>
        <taxon>Hexapoda</taxon>
        <taxon>Insecta</taxon>
        <taxon>Pterygota</taxon>
        <taxon>Neoptera</taxon>
        <taxon>Paraneoptera</taxon>
        <taxon>Hemiptera</taxon>
        <taxon>Sternorrhyncha</taxon>
        <taxon>Aleyrodoidea</taxon>
        <taxon>Aleyrodidae</taxon>
        <taxon>Aleyrodinae</taxon>
        <taxon>Bemisia</taxon>
    </lineage>
</organism>
<evidence type="ECO:0000256" key="1">
    <source>
        <dbReference type="ARBA" id="ARBA00001936"/>
    </source>
</evidence>
<keyword evidence="7 10" id="KW-0521">NADP</keyword>
<dbReference type="EC" id="1.1.1.42" evidence="10"/>
<dbReference type="SMART" id="SM01329">
    <property type="entry name" value="Iso_dh"/>
    <property type="match status" value="1"/>
</dbReference>
<feature type="binding site" evidence="13">
    <location>
        <position position="310"/>
    </location>
    <ligand>
        <name>NADP(+)</name>
        <dbReference type="ChEBI" id="CHEBI:58349"/>
    </ligand>
</feature>
<accession>A0A9P0F4Z7</accession>
<dbReference type="GO" id="GO:0004450">
    <property type="term" value="F:isocitrate dehydrogenase (NADP+) activity"/>
    <property type="evidence" value="ECO:0007669"/>
    <property type="project" value="UniProtKB-EC"/>
</dbReference>
<dbReference type="EMBL" id="OU963865">
    <property type="protein sequence ID" value="CAH0388304.1"/>
    <property type="molecule type" value="Genomic_DNA"/>
</dbReference>
<dbReference type="PROSITE" id="PS00470">
    <property type="entry name" value="IDH_IMDH"/>
    <property type="match status" value="1"/>
</dbReference>
<evidence type="ECO:0000256" key="7">
    <source>
        <dbReference type="ARBA" id="ARBA00022857"/>
    </source>
</evidence>
<feature type="binding site" evidence="13">
    <location>
        <position position="242"/>
    </location>
    <ligand>
        <name>NADP(+)</name>
        <dbReference type="ChEBI" id="CHEBI:58349"/>
    </ligand>
</feature>
<evidence type="ECO:0000259" key="14">
    <source>
        <dbReference type="SMART" id="SM01329"/>
    </source>
</evidence>
<evidence type="ECO:0000313" key="15">
    <source>
        <dbReference type="EMBL" id="CAH0388304.1"/>
    </source>
</evidence>